<sequence>MLIPFYFRFLDYSLKKGLLKVINKL</sequence>
<dbReference type="AlphaFoldDB" id="A0A293T413"/>
<name>A0A293T413_HELPX</name>
<comment type="caution">
    <text evidence="1">The sequence shown here is derived from an EMBL/GenBank/DDBJ whole genome shotgun (WGS) entry which is preliminary data.</text>
</comment>
<evidence type="ECO:0000313" key="2">
    <source>
        <dbReference type="Proteomes" id="UP000220405"/>
    </source>
</evidence>
<proteinExistence type="predicted"/>
<dbReference type="Proteomes" id="UP000220405">
    <property type="component" value="Unassembled WGS sequence"/>
</dbReference>
<protein>
    <submittedName>
        <fullName evidence="1">Uncharacterized protein</fullName>
    </submittedName>
</protein>
<evidence type="ECO:0000313" key="1">
    <source>
        <dbReference type="EMBL" id="PDX38589.1"/>
    </source>
</evidence>
<reference evidence="1 2" key="1">
    <citation type="journal article" date="2017" name="Gut Pathog.">
        <title>Phylogenomics of Colombian Helicobacter pylori isolates.</title>
        <authorList>
            <person name="Gutierrez-Escobar A.J."/>
            <person name="Trujillo E."/>
            <person name="Acevedo O."/>
            <person name="Bravo M.M."/>
        </authorList>
    </citation>
    <scope>NUCLEOTIDE SEQUENCE [LARGE SCALE GENOMIC DNA]</scope>
    <source>
        <strain evidence="1 2">2021</strain>
    </source>
</reference>
<dbReference type="EMBL" id="MBJH01000025">
    <property type="protein sequence ID" value="PDX38589.1"/>
    <property type="molecule type" value="Genomic_DNA"/>
</dbReference>
<gene>
    <name evidence="1" type="ORF">BB468_07530</name>
</gene>
<organism evidence="1 2">
    <name type="scientific">Helicobacter pylori</name>
    <name type="common">Campylobacter pylori</name>
    <dbReference type="NCBI Taxonomy" id="210"/>
    <lineage>
        <taxon>Bacteria</taxon>
        <taxon>Pseudomonadati</taxon>
        <taxon>Campylobacterota</taxon>
        <taxon>Epsilonproteobacteria</taxon>
        <taxon>Campylobacterales</taxon>
        <taxon>Helicobacteraceae</taxon>
        <taxon>Helicobacter</taxon>
    </lineage>
</organism>
<accession>A0A293T413</accession>